<reference evidence="7 8" key="1">
    <citation type="submission" date="2016-10" db="EMBL/GenBank/DDBJ databases">
        <authorList>
            <person name="de Groot N.N."/>
        </authorList>
    </citation>
    <scope>NUCLEOTIDE SEQUENCE [LARGE SCALE GENOMIC DNA]</scope>
    <source>
        <strain evidence="7 8">CGMCC 1.10836</strain>
    </source>
</reference>
<dbReference type="Pfam" id="PF07298">
    <property type="entry name" value="NnrU"/>
    <property type="match status" value="1"/>
</dbReference>
<dbReference type="EMBL" id="FOCO01000043">
    <property type="protein sequence ID" value="SEO05859.1"/>
    <property type="molecule type" value="Genomic_DNA"/>
</dbReference>
<keyword evidence="3 5" id="KW-1133">Transmembrane helix</keyword>
<organism evidence="7 8">
    <name type="scientific">Pseudorhodobacter antarcticus</name>
    <dbReference type="NCBI Taxonomy" id="1077947"/>
    <lineage>
        <taxon>Bacteria</taxon>
        <taxon>Pseudomonadati</taxon>
        <taxon>Pseudomonadota</taxon>
        <taxon>Alphaproteobacteria</taxon>
        <taxon>Rhodobacterales</taxon>
        <taxon>Paracoccaceae</taxon>
        <taxon>Pseudorhodobacter</taxon>
    </lineage>
</organism>
<comment type="subcellular location">
    <subcellularLocation>
        <location evidence="1">Membrane</location>
        <topology evidence="1">Multi-pass membrane protein</topology>
    </subcellularLocation>
</comment>
<feature type="transmembrane region" description="Helical" evidence="5">
    <location>
        <begin position="42"/>
        <end position="64"/>
    </location>
</feature>
<feature type="transmembrane region" description="Helical" evidence="5">
    <location>
        <begin position="76"/>
        <end position="94"/>
    </location>
</feature>
<evidence type="ECO:0000256" key="4">
    <source>
        <dbReference type="ARBA" id="ARBA00023136"/>
    </source>
</evidence>
<evidence type="ECO:0000256" key="1">
    <source>
        <dbReference type="ARBA" id="ARBA00004141"/>
    </source>
</evidence>
<gene>
    <name evidence="7" type="ORF">SAMN05216227_10436</name>
</gene>
<feature type="domain" description="NnrU" evidence="6">
    <location>
        <begin position="8"/>
        <end position="227"/>
    </location>
</feature>
<dbReference type="RefSeq" id="WP_050520651.1">
    <property type="nucleotide sequence ID" value="NZ_FOCO01000043.1"/>
</dbReference>
<feature type="transmembrane region" description="Helical" evidence="5">
    <location>
        <begin position="205"/>
        <end position="226"/>
    </location>
</feature>
<dbReference type="STRING" id="1077947.SAMN05216227_10436"/>
<dbReference type="GO" id="GO:0016020">
    <property type="term" value="C:membrane"/>
    <property type="evidence" value="ECO:0007669"/>
    <property type="project" value="UniProtKB-SubCell"/>
</dbReference>
<evidence type="ECO:0000313" key="7">
    <source>
        <dbReference type="EMBL" id="SEO05859.1"/>
    </source>
</evidence>
<sequence>MTGTWAEFAAAFAVFMLAHRIPTMPGPRARLAVTLGPRGFTIAYSALSTALLIWLIAAANTAPFIPLWDAAPWQRWLANLAMPIAILLAAYAIAAPNPLSFGGRATAFDPAQPGIAGVARHPLLWALALWSTAHLIANGALAHVILFGTFAVFSLAGMAMIDRRLQTRMGQGAWHDLARNTSTLPLAALISRRWTPKSRPSAPRALAALAAYITLYLLHAPVIGVLPTP</sequence>
<evidence type="ECO:0000259" key="6">
    <source>
        <dbReference type="Pfam" id="PF07298"/>
    </source>
</evidence>
<dbReference type="InterPro" id="IPR009915">
    <property type="entry name" value="NnrU_dom"/>
</dbReference>
<proteinExistence type="predicted"/>
<keyword evidence="2 5" id="KW-0812">Transmembrane</keyword>
<dbReference type="AlphaFoldDB" id="A0A1H8LLA6"/>
<name>A0A1H8LLA6_9RHOB</name>
<evidence type="ECO:0000256" key="5">
    <source>
        <dbReference type="SAM" id="Phobius"/>
    </source>
</evidence>
<evidence type="ECO:0000256" key="2">
    <source>
        <dbReference type="ARBA" id="ARBA00022692"/>
    </source>
</evidence>
<evidence type="ECO:0000256" key="3">
    <source>
        <dbReference type="ARBA" id="ARBA00022989"/>
    </source>
</evidence>
<protein>
    <submittedName>
        <fullName evidence="7">Uncharacterized membrane protein</fullName>
    </submittedName>
</protein>
<keyword evidence="4 5" id="KW-0472">Membrane</keyword>
<dbReference type="Proteomes" id="UP000183002">
    <property type="component" value="Unassembled WGS sequence"/>
</dbReference>
<dbReference type="OrthoDB" id="7828645at2"/>
<feature type="transmembrane region" description="Helical" evidence="5">
    <location>
        <begin position="140"/>
        <end position="161"/>
    </location>
</feature>
<accession>A0A1H8LLA6</accession>
<keyword evidence="8" id="KW-1185">Reference proteome</keyword>
<evidence type="ECO:0000313" key="8">
    <source>
        <dbReference type="Proteomes" id="UP000183002"/>
    </source>
</evidence>